<dbReference type="EMBL" id="JAQHXR010000002">
    <property type="protein sequence ID" value="MDA3968775.1"/>
    <property type="molecule type" value="Genomic_DNA"/>
</dbReference>
<organism evidence="1 2">
    <name type="scientific">Helicobacter ibis</name>
    <dbReference type="NCBI Taxonomy" id="2962633"/>
    <lineage>
        <taxon>Bacteria</taxon>
        <taxon>Pseudomonadati</taxon>
        <taxon>Campylobacterota</taxon>
        <taxon>Epsilonproteobacteria</taxon>
        <taxon>Campylobacterales</taxon>
        <taxon>Helicobacteraceae</taxon>
        <taxon>Helicobacter</taxon>
    </lineage>
</organism>
<name>A0ABT4VDK4_9HELI</name>
<keyword evidence="2" id="KW-1185">Reference proteome</keyword>
<dbReference type="Pfam" id="PF04488">
    <property type="entry name" value="Gly_transf_sug"/>
    <property type="match status" value="1"/>
</dbReference>
<reference evidence="1 2" key="1">
    <citation type="submission" date="2023-01" db="EMBL/GenBank/DDBJ databases">
        <title>Description of Helicobacter ibis sp. nov. isolated from faecal droppings of black-faced ibis (Theristicus melanopis).</title>
        <authorList>
            <person name="Lopez-Cantillo M."/>
            <person name="Vidal-Veuthey B."/>
            <person name="Mella A."/>
            <person name="De La Haba R."/>
            <person name="Collado L."/>
        </authorList>
    </citation>
    <scope>NUCLEOTIDE SEQUENCE [LARGE SCALE GENOMIC DNA]</scope>
    <source>
        <strain evidence="1 2">A82</strain>
    </source>
</reference>
<sequence>MCNSDAFVYSFWYDKTGSVDRVSINEVLCIASYIANNNKFILYTYNPKDPYMLFLRDCISYVDNSKLFEIRDANEIINKREMFFDTGAGGGIAAFSDYFRYSLLCKFGGWWVDMDTICLRDFSVIRDNIVFASERKLYSSGIQAATCVIKSNKDSEVMNSINFIAKNKIDSYFSNRNTKIDKIPWGVIGPVFLSEFINLNNLQSHVAGPNVFCEIDWFCIEKFISPYAIVDFSNAYCLHMWNAMWERNGLPKNHTYPKGSIIEYFKERYLPKDVISKFQNIEIDFHSIIDMKFRNK</sequence>
<comment type="caution">
    <text evidence="1">The sequence shown here is derived from an EMBL/GenBank/DDBJ whole genome shotgun (WGS) entry which is preliminary data.</text>
</comment>
<dbReference type="InterPro" id="IPR029044">
    <property type="entry name" value="Nucleotide-diphossugar_trans"/>
</dbReference>
<dbReference type="Proteomes" id="UP001210261">
    <property type="component" value="Unassembled WGS sequence"/>
</dbReference>
<protein>
    <submittedName>
        <fullName evidence="1">Glycosyltransferase</fullName>
    </submittedName>
</protein>
<accession>A0ABT4VDK4</accession>
<gene>
    <name evidence="1" type="ORF">PF021_03690</name>
</gene>
<dbReference type="SUPFAM" id="SSF53448">
    <property type="entry name" value="Nucleotide-diphospho-sugar transferases"/>
    <property type="match status" value="1"/>
</dbReference>
<proteinExistence type="predicted"/>
<dbReference type="InterPro" id="IPR007577">
    <property type="entry name" value="GlycoTrfase_DXD_sugar-bd_CS"/>
</dbReference>
<dbReference type="RefSeq" id="WP_271021071.1">
    <property type="nucleotide sequence ID" value="NZ_JAQHXR010000002.1"/>
</dbReference>
<evidence type="ECO:0000313" key="2">
    <source>
        <dbReference type="Proteomes" id="UP001210261"/>
    </source>
</evidence>
<evidence type="ECO:0000313" key="1">
    <source>
        <dbReference type="EMBL" id="MDA3968775.1"/>
    </source>
</evidence>
<dbReference type="Gene3D" id="3.90.550.20">
    <property type="match status" value="1"/>
</dbReference>